<gene>
    <name evidence="2" type="ORF">A3J48_03385</name>
</gene>
<dbReference type="Proteomes" id="UP000176786">
    <property type="component" value="Unassembled WGS sequence"/>
</dbReference>
<accession>A0A1F5P919</accession>
<sequence>MPVGRLTAFLKNYLRSVWIPSVLLILCGAIPVLATSYASSILGRDEKPSALLAGMITLLLYAALAPVAIASLGLLIAGIYQTLSGFWLKGLVNLIASIVLNLGLLALFLYGFIALP</sequence>
<keyword evidence="1" id="KW-0812">Transmembrane</keyword>
<name>A0A1F5P919_9BACT</name>
<dbReference type="EMBL" id="MFES01000007">
    <property type="protein sequence ID" value="OGE86160.1"/>
    <property type="molecule type" value="Genomic_DNA"/>
</dbReference>
<feature type="transmembrane region" description="Helical" evidence="1">
    <location>
        <begin position="91"/>
        <end position="115"/>
    </location>
</feature>
<feature type="transmembrane region" description="Helical" evidence="1">
    <location>
        <begin position="50"/>
        <end position="79"/>
    </location>
</feature>
<proteinExistence type="predicted"/>
<organism evidence="2 3">
    <name type="scientific">Candidatus Doudnabacteria bacterium RIFCSPHIGHO2_02_FULL_46_11</name>
    <dbReference type="NCBI Taxonomy" id="1817832"/>
    <lineage>
        <taxon>Bacteria</taxon>
        <taxon>Candidatus Doudnaibacteriota</taxon>
    </lineage>
</organism>
<keyword evidence="1" id="KW-1133">Transmembrane helix</keyword>
<dbReference type="AlphaFoldDB" id="A0A1F5P919"/>
<feature type="transmembrane region" description="Helical" evidence="1">
    <location>
        <begin position="17"/>
        <end position="38"/>
    </location>
</feature>
<keyword evidence="1" id="KW-0472">Membrane</keyword>
<evidence type="ECO:0000313" key="2">
    <source>
        <dbReference type="EMBL" id="OGE86160.1"/>
    </source>
</evidence>
<dbReference type="STRING" id="1817832.A3J48_03385"/>
<protein>
    <recommendedName>
        <fullName evidence="4">Yip1 domain-containing protein</fullName>
    </recommendedName>
</protein>
<reference evidence="2 3" key="1">
    <citation type="journal article" date="2016" name="Nat. Commun.">
        <title>Thousands of microbial genomes shed light on interconnected biogeochemical processes in an aquifer system.</title>
        <authorList>
            <person name="Anantharaman K."/>
            <person name="Brown C.T."/>
            <person name="Hug L.A."/>
            <person name="Sharon I."/>
            <person name="Castelle C.J."/>
            <person name="Probst A.J."/>
            <person name="Thomas B.C."/>
            <person name="Singh A."/>
            <person name="Wilkins M.J."/>
            <person name="Karaoz U."/>
            <person name="Brodie E.L."/>
            <person name="Williams K.H."/>
            <person name="Hubbard S.S."/>
            <person name="Banfield J.F."/>
        </authorList>
    </citation>
    <scope>NUCLEOTIDE SEQUENCE [LARGE SCALE GENOMIC DNA]</scope>
</reference>
<evidence type="ECO:0008006" key="4">
    <source>
        <dbReference type="Google" id="ProtNLM"/>
    </source>
</evidence>
<comment type="caution">
    <text evidence="2">The sequence shown here is derived from an EMBL/GenBank/DDBJ whole genome shotgun (WGS) entry which is preliminary data.</text>
</comment>
<evidence type="ECO:0000313" key="3">
    <source>
        <dbReference type="Proteomes" id="UP000176786"/>
    </source>
</evidence>
<evidence type="ECO:0000256" key="1">
    <source>
        <dbReference type="SAM" id="Phobius"/>
    </source>
</evidence>